<dbReference type="Gene3D" id="2.60.40.10">
    <property type="entry name" value="Immunoglobulins"/>
    <property type="match status" value="1"/>
</dbReference>
<evidence type="ECO:0000259" key="1">
    <source>
        <dbReference type="Pfam" id="PF13204"/>
    </source>
</evidence>
<dbReference type="Pfam" id="PF16586">
    <property type="entry name" value="DUF5060"/>
    <property type="match status" value="1"/>
</dbReference>
<protein>
    <submittedName>
        <fullName evidence="3">Uncharacterized protein DUF5060</fullName>
    </submittedName>
</protein>
<dbReference type="RefSeq" id="WP_106566688.1">
    <property type="nucleotide sequence ID" value="NZ_PYGF01000003.1"/>
</dbReference>
<dbReference type="Proteomes" id="UP000240708">
    <property type="component" value="Unassembled WGS sequence"/>
</dbReference>
<reference evidence="3 4" key="1">
    <citation type="submission" date="2018-03" db="EMBL/GenBank/DDBJ databases">
        <title>Genomic Encyclopedia of Archaeal and Bacterial Type Strains, Phase II (KMG-II): from individual species to whole genera.</title>
        <authorList>
            <person name="Goeker M."/>
        </authorList>
    </citation>
    <scope>NUCLEOTIDE SEQUENCE [LARGE SCALE GENOMIC DNA]</scope>
    <source>
        <strain evidence="3 4">DSM 28057</strain>
    </source>
</reference>
<dbReference type="InterPro" id="IPR032260">
    <property type="entry name" value="DUF5060"/>
</dbReference>
<accession>A0A2P8E826</accession>
<feature type="domain" description="Apiosidase-like catalytic" evidence="1">
    <location>
        <begin position="137"/>
        <end position="419"/>
    </location>
</feature>
<keyword evidence="4" id="KW-1185">Reference proteome</keyword>
<dbReference type="PANTHER" id="PTHR37836">
    <property type="entry name" value="LMO1036 PROTEIN"/>
    <property type="match status" value="1"/>
</dbReference>
<dbReference type="SUPFAM" id="SSF51445">
    <property type="entry name" value="(Trans)glycosidases"/>
    <property type="match status" value="1"/>
</dbReference>
<dbReference type="InterPro" id="IPR025277">
    <property type="entry name" value="Apiosidase-like_cat_dom"/>
</dbReference>
<dbReference type="InterPro" id="IPR017853">
    <property type="entry name" value="GH"/>
</dbReference>
<feature type="domain" description="DUF5060" evidence="2">
    <location>
        <begin position="37"/>
        <end position="103"/>
    </location>
</feature>
<gene>
    <name evidence="3" type="ORF">CLV48_103146</name>
</gene>
<evidence type="ECO:0000259" key="2">
    <source>
        <dbReference type="Pfam" id="PF16586"/>
    </source>
</evidence>
<dbReference type="InterPro" id="IPR013783">
    <property type="entry name" value="Ig-like_fold"/>
</dbReference>
<evidence type="ECO:0000313" key="3">
    <source>
        <dbReference type="EMBL" id="PSL05632.1"/>
    </source>
</evidence>
<name>A0A2P8E826_9BACT</name>
<dbReference type="PANTHER" id="PTHR37836:SF2">
    <property type="entry name" value="DUF4038 DOMAIN-CONTAINING PROTEIN"/>
    <property type="match status" value="1"/>
</dbReference>
<comment type="caution">
    <text evidence="3">The sequence shown here is derived from an EMBL/GenBank/DDBJ whole genome shotgun (WGS) entry which is preliminary data.</text>
</comment>
<organism evidence="3 4">
    <name type="scientific">Cecembia rubra</name>
    <dbReference type="NCBI Taxonomy" id="1485585"/>
    <lineage>
        <taxon>Bacteria</taxon>
        <taxon>Pseudomonadati</taxon>
        <taxon>Bacteroidota</taxon>
        <taxon>Cytophagia</taxon>
        <taxon>Cytophagales</taxon>
        <taxon>Cyclobacteriaceae</taxon>
        <taxon>Cecembia</taxon>
    </lineage>
</organism>
<dbReference type="Gene3D" id="3.20.20.80">
    <property type="entry name" value="Glycosidases"/>
    <property type="match status" value="1"/>
</dbReference>
<dbReference type="AlphaFoldDB" id="A0A2P8E826"/>
<evidence type="ECO:0000313" key="4">
    <source>
        <dbReference type="Proteomes" id="UP000240708"/>
    </source>
</evidence>
<dbReference type="Pfam" id="PF13204">
    <property type="entry name" value="Apiosidase"/>
    <property type="match status" value="1"/>
</dbReference>
<sequence>MNYLKILFFFYCWIISFSSPAQLIKKELKQGGTYKAKIWEIHDLILTGKVKENENPFDIKFGAIYTGPNNQVMDIPGFYDGNGKWVTRFSASTIGNWEFETYSSKPELSGQKGTISITESSGNLNRGAAQIDPQNPQAFIYENGDSHFFLAYELDWLFALDYDNKTGIPRTEKILDDVAANGFNHIVMNVYAYDVGWKVADNVPEEYFFGRPEYGIFEGCNGNPDFSRLNLALFQHLDRVFVAMQGRGLDAHLMIYVWNKKVNWPEMYSKADNLYFDYVISRYQAFNNIIWDISKEALDYGRCDIPYLHERISRVRSKDAFKRLLTVHDYEYNSRHEDKVDFVSIQSWRPNLYSLMLQGRQFHSKPVVNIEHGGYEEGPFGSFVGNYTNAETCLERTYECIFAGVYGSYYWQNSAWNIVIWDALDENKGFDAPRYDYYKHLAALFGKFNFNEFKPSVPKLTTNDKGGYDNLATNGFGLYDEKGNYLMLIPKETERTNVIIPKPESGKIKVSWMNPFTGEFFDMGVREWTGWMEMISPWQYEMSVLIIENQKQEK</sequence>
<dbReference type="OrthoDB" id="59486at2"/>
<proteinExistence type="predicted"/>
<dbReference type="EMBL" id="PYGF01000003">
    <property type="protein sequence ID" value="PSL05632.1"/>
    <property type="molecule type" value="Genomic_DNA"/>
</dbReference>